<dbReference type="InterPro" id="IPR002931">
    <property type="entry name" value="Transglutaminase-like"/>
</dbReference>
<feature type="transmembrane region" description="Helical" evidence="1">
    <location>
        <begin position="562"/>
        <end position="581"/>
    </location>
</feature>
<evidence type="ECO:0000259" key="2">
    <source>
        <dbReference type="SMART" id="SM00460"/>
    </source>
</evidence>
<protein>
    <submittedName>
        <fullName evidence="3">DUF3488 and transglutaminase-like domain-containing protein</fullName>
    </submittedName>
</protein>
<feature type="transmembrane region" description="Helical" evidence="1">
    <location>
        <begin position="59"/>
        <end position="78"/>
    </location>
</feature>
<keyword evidence="1" id="KW-0812">Transmembrane</keyword>
<sequence length="704" mass="80561">MKAYVDKNLNSLPVYGSLIAVFFLLLITLHEPMMTWVWILSLCSIIIAIARIKKRLEPIKNLTLNLLAIFCMLLLIYMSGSFGLMATMVNLLVVACCLKIINLHTKADYHLILIVLFFLIACGFVYNQSVYLVLYYFVCLIMLFLTAFFLNRGVLSIGKSIKQSLKMIFQASPIMLVLFIVVPRFPPFWQTQIEKSTETGLSEQVTPGDIASLAQSDDLVFRAEFENNNVPNSQDRYFRSIVLDYFDGSTWSVAREPTPYDSVNKFSFEFEDTQETSQFRYLIIAEPANTRWLYSLDIPLLEENMGDAAIFMNQQYQLYQNEVSTKSNLYIISSYTNARLDVFKDEVDFSRYLQVPTDSNPRTQEWVAETISEEMTFTDKVDAINQLFLTQAFTYTLKPPLMSINPVDTFMFEYQKGFCSHYASAMTYMLRIAGVPARMVTGYQGGEIQGENILTVRQYDAHAWVEAYDDKLGWVRFDPTSLVAPNRTLLGLLSALNNQESEVFARDIKSFFDFAGLSVLDEKLSILDHNWNQFVLGFNQDAQSNIITSIFGELSKQSLTQFLLLTIALIGLFLAVLFLPYRSWFTLPTKTPLSLVFKSLSKLGYEKQAHETLASFVDRIKPSIQEAVFGPLEHFTELYYRATYQRNYDTPDVHKPNNTANNKHNTHEKSVANDMVNVIEGELIKAAKAVQLAIRSQKRHSRKT</sequence>
<keyword evidence="1" id="KW-0472">Membrane</keyword>
<dbReference type="SMART" id="SM00460">
    <property type="entry name" value="TGc"/>
    <property type="match status" value="1"/>
</dbReference>
<evidence type="ECO:0000313" key="3">
    <source>
        <dbReference type="EMBL" id="MDT0594136.1"/>
    </source>
</evidence>
<dbReference type="PANTHER" id="PTHR42736">
    <property type="entry name" value="PROTEIN-GLUTAMINE GAMMA-GLUTAMYLTRANSFERASE"/>
    <property type="match status" value="1"/>
</dbReference>
<name>A0ABU2ZNC9_9ALTE</name>
<feature type="transmembrane region" description="Helical" evidence="1">
    <location>
        <begin position="12"/>
        <end position="29"/>
    </location>
</feature>
<keyword evidence="4" id="KW-1185">Reference proteome</keyword>
<comment type="caution">
    <text evidence="3">The sequence shown here is derived from an EMBL/GenBank/DDBJ whole genome shotgun (WGS) entry which is preliminary data.</text>
</comment>
<dbReference type="InterPro" id="IPR052901">
    <property type="entry name" value="Bact_TGase-like"/>
</dbReference>
<dbReference type="Proteomes" id="UP001253545">
    <property type="component" value="Unassembled WGS sequence"/>
</dbReference>
<organism evidence="3 4">
    <name type="scientific">Glaciecola petra</name>
    <dbReference type="NCBI Taxonomy" id="3075602"/>
    <lineage>
        <taxon>Bacteria</taxon>
        <taxon>Pseudomonadati</taxon>
        <taxon>Pseudomonadota</taxon>
        <taxon>Gammaproteobacteria</taxon>
        <taxon>Alteromonadales</taxon>
        <taxon>Alteromonadaceae</taxon>
        <taxon>Glaciecola</taxon>
    </lineage>
</organism>
<accession>A0ABU2ZNC9</accession>
<proteinExistence type="predicted"/>
<dbReference type="Pfam" id="PF01841">
    <property type="entry name" value="Transglut_core"/>
    <property type="match status" value="1"/>
</dbReference>
<feature type="domain" description="Transglutaminase-like" evidence="2">
    <location>
        <begin position="411"/>
        <end position="481"/>
    </location>
</feature>
<dbReference type="EMBL" id="JAVRHX010000001">
    <property type="protein sequence ID" value="MDT0594136.1"/>
    <property type="molecule type" value="Genomic_DNA"/>
</dbReference>
<feature type="transmembrane region" description="Helical" evidence="1">
    <location>
        <begin position="133"/>
        <end position="155"/>
    </location>
</feature>
<dbReference type="PANTHER" id="PTHR42736:SF1">
    <property type="entry name" value="PROTEIN-GLUTAMINE GAMMA-GLUTAMYLTRANSFERASE"/>
    <property type="match status" value="1"/>
</dbReference>
<dbReference type="InterPro" id="IPR021878">
    <property type="entry name" value="TgpA_N"/>
</dbReference>
<dbReference type="RefSeq" id="WP_311367620.1">
    <property type="nucleotide sequence ID" value="NZ_JAVRHX010000001.1"/>
</dbReference>
<evidence type="ECO:0000256" key="1">
    <source>
        <dbReference type="SAM" id="Phobius"/>
    </source>
</evidence>
<gene>
    <name evidence="3" type="ORF">RM552_04695</name>
</gene>
<feature type="transmembrane region" description="Helical" evidence="1">
    <location>
        <begin position="35"/>
        <end position="52"/>
    </location>
</feature>
<evidence type="ECO:0000313" key="4">
    <source>
        <dbReference type="Proteomes" id="UP001253545"/>
    </source>
</evidence>
<feature type="transmembrane region" description="Helical" evidence="1">
    <location>
        <begin position="109"/>
        <end position="127"/>
    </location>
</feature>
<dbReference type="Gene3D" id="3.10.620.30">
    <property type="match status" value="1"/>
</dbReference>
<dbReference type="Pfam" id="PF11992">
    <property type="entry name" value="TgpA_N"/>
    <property type="match status" value="1"/>
</dbReference>
<keyword evidence="1" id="KW-1133">Transmembrane helix</keyword>
<dbReference type="InterPro" id="IPR038765">
    <property type="entry name" value="Papain-like_cys_pep_sf"/>
</dbReference>
<reference evidence="3 4" key="1">
    <citation type="submission" date="2023-09" db="EMBL/GenBank/DDBJ databases">
        <authorList>
            <person name="Rey-Velasco X."/>
        </authorList>
    </citation>
    <scope>NUCLEOTIDE SEQUENCE [LARGE SCALE GENOMIC DNA]</scope>
    <source>
        <strain evidence="3 4">P117</strain>
    </source>
</reference>
<dbReference type="SUPFAM" id="SSF54001">
    <property type="entry name" value="Cysteine proteinases"/>
    <property type="match status" value="1"/>
</dbReference>